<evidence type="ECO:0000313" key="8">
    <source>
        <dbReference type="EMBL" id="GGL37653.1"/>
    </source>
</evidence>
<keyword evidence="6" id="KW-0411">Iron-sulfur</keyword>
<dbReference type="Proteomes" id="UP000638263">
    <property type="component" value="Unassembled WGS sequence"/>
</dbReference>
<keyword evidence="2" id="KW-0285">Flavoprotein</keyword>
<accession>A0A917VY70</accession>
<reference evidence="8" key="1">
    <citation type="journal article" date="2014" name="Int. J. Syst. Evol. Microbiol.">
        <title>Complete genome sequence of Corynebacterium casei LMG S-19264T (=DSM 44701T), isolated from a smear-ripened cheese.</title>
        <authorList>
            <consortium name="US DOE Joint Genome Institute (JGI-PGF)"/>
            <person name="Walter F."/>
            <person name="Albersmeier A."/>
            <person name="Kalinowski J."/>
            <person name="Ruckert C."/>
        </authorList>
    </citation>
    <scope>NUCLEOTIDE SEQUENCE</scope>
    <source>
        <strain evidence="8">CGMCC 4.3508</strain>
    </source>
</reference>
<evidence type="ECO:0000256" key="4">
    <source>
        <dbReference type="ARBA" id="ARBA00022723"/>
    </source>
</evidence>
<evidence type="ECO:0000256" key="2">
    <source>
        <dbReference type="ARBA" id="ARBA00022630"/>
    </source>
</evidence>
<keyword evidence="4" id="KW-0479">Metal-binding</keyword>
<dbReference type="RefSeq" id="WP_058854769.1">
    <property type="nucleotide sequence ID" value="NZ_BMMH01000020.1"/>
</dbReference>
<dbReference type="Gene3D" id="3.40.50.80">
    <property type="entry name" value="Nucleotide-binding domain of ferredoxin-NADP reductase (FNR) module"/>
    <property type="match status" value="1"/>
</dbReference>
<evidence type="ECO:0000259" key="7">
    <source>
        <dbReference type="PROSITE" id="PS51384"/>
    </source>
</evidence>
<evidence type="ECO:0000256" key="5">
    <source>
        <dbReference type="ARBA" id="ARBA00023004"/>
    </source>
</evidence>
<sequence>MGTQVPARGLQMIGTAVDVCRSIFVAHRPASLLPHSKVLWHSGFNRRLVVAAIRRKAVDVVTVILVDPDGDPLPAWLPGAHLELSLPSGRRRQYSLCGDPRDRSAYRIAVRLMPHGKGGSIEIHESLRSGDTLRAHGPRHTFPFIDAPEYLFVAGGMGITPILPMAQAAGRRGTLVYTGRSRDAMPFLDRVPDAVVRPDDEFGTPNMEEILARANPGAAVYVCGPSLMQQAAARALPRVNPGCTLHLERFPATRATPDPDAVASRPSH</sequence>
<dbReference type="PRINTS" id="PR00409">
    <property type="entry name" value="PHDIOXRDTASE"/>
</dbReference>
<comment type="caution">
    <text evidence="8">The sequence shown here is derived from an EMBL/GenBank/DDBJ whole genome shotgun (WGS) entry which is preliminary data.</text>
</comment>
<dbReference type="SUPFAM" id="SSF63380">
    <property type="entry name" value="Riboflavin synthase domain-like"/>
    <property type="match status" value="1"/>
</dbReference>
<name>A0A917VY70_9NOCA</name>
<dbReference type="Gene3D" id="2.40.30.10">
    <property type="entry name" value="Translation factors"/>
    <property type="match status" value="1"/>
</dbReference>
<gene>
    <name evidence="8" type="ORF">GCM10011588_60440</name>
</gene>
<dbReference type="PROSITE" id="PS51384">
    <property type="entry name" value="FAD_FR"/>
    <property type="match status" value="1"/>
</dbReference>
<dbReference type="GO" id="GO:0051537">
    <property type="term" value="F:2 iron, 2 sulfur cluster binding"/>
    <property type="evidence" value="ECO:0007669"/>
    <property type="project" value="UniProtKB-KW"/>
</dbReference>
<organism evidence="8 9">
    <name type="scientific">Nocardia jinanensis</name>
    <dbReference type="NCBI Taxonomy" id="382504"/>
    <lineage>
        <taxon>Bacteria</taxon>
        <taxon>Bacillati</taxon>
        <taxon>Actinomycetota</taxon>
        <taxon>Actinomycetes</taxon>
        <taxon>Mycobacteriales</taxon>
        <taxon>Nocardiaceae</taxon>
        <taxon>Nocardia</taxon>
    </lineage>
</organism>
<dbReference type="SUPFAM" id="SSF52343">
    <property type="entry name" value="Ferredoxin reductase-like, C-terminal NADP-linked domain"/>
    <property type="match status" value="1"/>
</dbReference>
<dbReference type="InterPro" id="IPR017927">
    <property type="entry name" value="FAD-bd_FR_type"/>
</dbReference>
<keyword evidence="3" id="KW-0001">2Fe-2S</keyword>
<dbReference type="InterPro" id="IPR039261">
    <property type="entry name" value="FNR_nucleotide-bd"/>
</dbReference>
<proteinExistence type="predicted"/>
<evidence type="ECO:0000256" key="3">
    <source>
        <dbReference type="ARBA" id="ARBA00022714"/>
    </source>
</evidence>
<keyword evidence="9" id="KW-1185">Reference proteome</keyword>
<dbReference type="GO" id="GO:0016491">
    <property type="term" value="F:oxidoreductase activity"/>
    <property type="evidence" value="ECO:0007669"/>
    <property type="project" value="InterPro"/>
</dbReference>
<protein>
    <recommendedName>
        <fullName evidence="7">FAD-binding FR-type domain-containing protein</fullName>
    </recommendedName>
</protein>
<comment type="cofactor">
    <cofactor evidence="1">
        <name>FAD</name>
        <dbReference type="ChEBI" id="CHEBI:57692"/>
    </cofactor>
</comment>
<evidence type="ECO:0000313" key="9">
    <source>
        <dbReference type="Proteomes" id="UP000638263"/>
    </source>
</evidence>
<dbReference type="CDD" id="cd06185">
    <property type="entry name" value="PDR_like"/>
    <property type="match status" value="1"/>
</dbReference>
<keyword evidence="5" id="KW-0408">Iron</keyword>
<evidence type="ECO:0000256" key="6">
    <source>
        <dbReference type="ARBA" id="ARBA00023014"/>
    </source>
</evidence>
<feature type="domain" description="FAD-binding FR-type" evidence="7">
    <location>
        <begin position="43"/>
        <end position="145"/>
    </location>
</feature>
<dbReference type="PANTHER" id="PTHR47354:SF1">
    <property type="entry name" value="CARNITINE MONOOXYGENASE REDUCTASE SUBUNIT"/>
    <property type="match status" value="1"/>
</dbReference>
<dbReference type="PANTHER" id="PTHR47354">
    <property type="entry name" value="NADH OXIDOREDUCTASE HCR"/>
    <property type="match status" value="1"/>
</dbReference>
<dbReference type="EMBL" id="BMMH01000020">
    <property type="protein sequence ID" value="GGL37653.1"/>
    <property type="molecule type" value="Genomic_DNA"/>
</dbReference>
<dbReference type="AlphaFoldDB" id="A0A917VY70"/>
<reference evidence="8" key="2">
    <citation type="submission" date="2020-09" db="EMBL/GenBank/DDBJ databases">
        <authorList>
            <person name="Sun Q."/>
            <person name="Zhou Y."/>
        </authorList>
    </citation>
    <scope>NUCLEOTIDE SEQUENCE</scope>
    <source>
        <strain evidence="8">CGMCC 4.3508</strain>
    </source>
</reference>
<dbReference type="GO" id="GO:0046872">
    <property type="term" value="F:metal ion binding"/>
    <property type="evidence" value="ECO:0007669"/>
    <property type="project" value="UniProtKB-KW"/>
</dbReference>
<dbReference type="InterPro" id="IPR017938">
    <property type="entry name" value="Riboflavin_synthase-like_b-brl"/>
</dbReference>
<evidence type="ECO:0000256" key="1">
    <source>
        <dbReference type="ARBA" id="ARBA00001974"/>
    </source>
</evidence>
<dbReference type="InterPro" id="IPR050415">
    <property type="entry name" value="MRET"/>
</dbReference>